<evidence type="ECO:0000313" key="3">
    <source>
        <dbReference type="Proteomes" id="UP000619079"/>
    </source>
</evidence>
<feature type="transmembrane region" description="Helical" evidence="1">
    <location>
        <begin position="62"/>
        <end position="86"/>
    </location>
</feature>
<feature type="transmembrane region" description="Helical" evidence="1">
    <location>
        <begin position="30"/>
        <end position="50"/>
    </location>
</feature>
<proteinExistence type="predicted"/>
<dbReference type="RefSeq" id="WP_199023854.1">
    <property type="nucleotide sequence ID" value="NZ_JAELVR010000003.1"/>
</dbReference>
<keyword evidence="1" id="KW-1133">Transmembrane helix</keyword>
<dbReference type="AlphaFoldDB" id="A0A8J7II40"/>
<accession>A0A8J7II40</accession>
<organism evidence="2 3">
    <name type="scientific">Sedimentitalea arenosa</name>
    <dbReference type="NCBI Taxonomy" id="2798803"/>
    <lineage>
        <taxon>Bacteria</taxon>
        <taxon>Pseudomonadati</taxon>
        <taxon>Pseudomonadota</taxon>
        <taxon>Alphaproteobacteria</taxon>
        <taxon>Rhodobacterales</taxon>
        <taxon>Paracoccaceae</taxon>
        <taxon>Sedimentitalea</taxon>
    </lineage>
</organism>
<sequence length="115" mass="13053">MRKTTQDNPDKYPALGRAFMWVDRPGAPKLIVYGLYILCAGLFAADFLYHKHTYLVVEEIPGFYALFGGLVSAALIIVATGMRAILKRDESYYAPNDVEAEPYPEDQLDRVRYDD</sequence>
<gene>
    <name evidence="2" type="ORF">JF290_06000</name>
</gene>
<reference evidence="2" key="1">
    <citation type="submission" date="2020-12" db="EMBL/GenBank/DDBJ databases">
        <title>Sedimentitalea sp. nov., isolated from sand in Incheon.</title>
        <authorList>
            <person name="Kim W."/>
        </authorList>
    </citation>
    <scope>NUCLEOTIDE SEQUENCE</scope>
    <source>
        <strain evidence="2">CAU 1593</strain>
    </source>
</reference>
<keyword evidence="1" id="KW-0812">Transmembrane</keyword>
<dbReference type="Proteomes" id="UP000619079">
    <property type="component" value="Unassembled WGS sequence"/>
</dbReference>
<dbReference type="EMBL" id="JAELVR010000003">
    <property type="protein sequence ID" value="MBJ6371072.1"/>
    <property type="molecule type" value="Genomic_DNA"/>
</dbReference>
<evidence type="ECO:0000256" key="1">
    <source>
        <dbReference type="SAM" id="Phobius"/>
    </source>
</evidence>
<keyword evidence="1" id="KW-0472">Membrane</keyword>
<evidence type="ECO:0000313" key="2">
    <source>
        <dbReference type="EMBL" id="MBJ6371072.1"/>
    </source>
</evidence>
<keyword evidence="3" id="KW-1185">Reference proteome</keyword>
<name>A0A8J7II40_9RHOB</name>
<comment type="caution">
    <text evidence="2">The sequence shown here is derived from an EMBL/GenBank/DDBJ whole genome shotgun (WGS) entry which is preliminary data.</text>
</comment>
<protein>
    <submittedName>
        <fullName evidence="2">Uncharacterized protein</fullName>
    </submittedName>
</protein>